<feature type="domain" description="HAMP" evidence="13">
    <location>
        <begin position="176"/>
        <end position="229"/>
    </location>
</feature>
<keyword evidence="10 11" id="KW-0472">Membrane</keyword>
<dbReference type="PROSITE" id="PS50885">
    <property type="entry name" value="HAMP"/>
    <property type="match status" value="1"/>
</dbReference>
<dbReference type="PRINTS" id="PR00344">
    <property type="entry name" value="BCTRLSENSOR"/>
</dbReference>
<dbReference type="SMART" id="SM00388">
    <property type="entry name" value="HisKA"/>
    <property type="match status" value="1"/>
</dbReference>
<keyword evidence="7 14" id="KW-0418">Kinase</keyword>
<dbReference type="InterPro" id="IPR036097">
    <property type="entry name" value="HisK_dim/P_sf"/>
</dbReference>
<evidence type="ECO:0000256" key="10">
    <source>
        <dbReference type="ARBA" id="ARBA00023136"/>
    </source>
</evidence>
<keyword evidence="5" id="KW-0808">Transferase</keyword>
<dbReference type="CDD" id="cd06225">
    <property type="entry name" value="HAMP"/>
    <property type="match status" value="1"/>
</dbReference>
<dbReference type="SMART" id="SM00304">
    <property type="entry name" value="HAMP"/>
    <property type="match status" value="1"/>
</dbReference>
<dbReference type="RefSeq" id="WP_353550499.1">
    <property type="nucleotide sequence ID" value="NZ_AP029612.1"/>
</dbReference>
<evidence type="ECO:0000256" key="11">
    <source>
        <dbReference type="SAM" id="Phobius"/>
    </source>
</evidence>
<dbReference type="InterPro" id="IPR005467">
    <property type="entry name" value="His_kinase_dom"/>
</dbReference>
<dbReference type="InterPro" id="IPR003660">
    <property type="entry name" value="HAMP_dom"/>
</dbReference>
<dbReference type="FunFam" id="1.10.287.130:FF:000001">
    <property type="entry name" value="Two-component sensor histidine kinase"/>
    <property type="match status" value="1"/>
</dbReference>
<evidence type="ECO:0000259" key="13">
    <source>
        <dbReference type="PROSITE" id="PS50885"/>
    </source>
</evidence>
<dbReference type="GO" id="GO:0005886">
    <property type="term" value="C:plasma membrane"/>
    <property type="evidence" value="ECO:0007669"/>
    <property type="project" value="TreeGrafter"/>
</dbReference>
<dbReference type="SUPFAM" id="SSF47384">
    <property type="entry name" value="Homodimeric domain of signal transducing histidine kinase"/>
    <property type="match status" value="1"/>
</dbReference>
<dbReference type="AlphaFoldDB" id="A0AAT9GHV3"/>
<dbReference type="Pfam" id="PF00512">
    <property type="entry name" value="HisKA"/>
    <property type="match status" value="1"/>
</dbReference>
<evidence type="ECO:0000256" key="8">
    <source>
        <dbReference type="ARBA" id="ARBA00022989"/>
    </source>
</evidence>
<dbReference type="EMBL" id="AP029612">
    <property type="protein sequence ID" value="BFG70213.1"/>
    <property type="molecule type" value="Genomic_DNA"/>
</dbReference>
<evidence type="ECO:0000256" key="9">
    <source>
        <dbReference type="ARBA" id="ARBA00023012"/>
    </source>
</evidence>
<dbReference type="InterPro" id="IPR050428">
    <property type="entry name" value="TCS_sensor_his_kinase"/>
</dbReference>
<dbReference type="PROSITE" id="PS50109">
    <property type="entry name" value="HIS_KIN"/>
    <property type="match status" value="1"/>
</dbReference>
<reference evidence="14" key="1">
    <citation type="submission" date="2024-02" db="EMBL/GenBank/DDBJ databases">
        <title>Sediminibacterium planktonica sp. nov. and Sediminibacterium longus sp. nov., isolated from surface lake and river water.</title>
        <authorList>
            <person name="Watanabe K."/>
            <person name="Takemine S."/>
            <person name="Ishii Y."/>
            <person name="Ogata Y."/>
            <person name="Shindo C."/>
            <person name="Suda W."/>
        </authorList>
    </citation>
    <scope>NUCLEOTIDE SEQUENCE</scope>
    <source>
        <strain evidence="14">KACHI17</strain>
    </source>
</reference>
<protein>
    <recommendedName>
        <fullName evidence="3">histidine kinase</fullName>
        <ecNumber evidence="3">2.7.13.3</ecNumber>
    </recommendedName>
</protein>
<dbReference type="PANTHER" id="PTHR45436">
    <property type="entry name" value="SENSOR HISTIDINE KINASE YKOH"/>
    <property type="match status" value="1"/>
</dbReference>
<comment type="subcellular location">
    <subcellularLocation>
        <location evidence="2">Membrane</location>
        <topology evidence="2">Multi-pass membrane protein</topology>
    </subcellularLocation>
</comment>
<name>A0AAT9GHV3_9BACT</name>
<keyword evidence="9" id="KW-0902">Two-component regulatory system</keyword>
<keyword evidence="6 11" id="KW-0812">Transmembrane</keyword>
<dbReference type="GO" id="GO:0000155">
    <property type="term" value="F:phosphorelay sensor kinase activity"/>
    <property type="evidence" value="ECO:0007669"/>
    <property type="project" value="InterPro"/>
</dbReference>
<feature type="domain" description="Histidine kinase" evidence="12">
    <location>
        <begin position="237"/>
        <end position="454"/>
    </location>
</feature>
<dbReference type="Gene3D" id="1.10.287.130">
    <property type="match status" value="1"/>
</dbReference>
<dbReference type="Pfam" id="PF02518">
    <property type="entry name" value="HATPase_c"/>
    <property type="match status" value="1"/>
</dbReference>
<dbReference type="SUPFAM" id="SSF158472">
    <property type="entry name" value="HAMP domain-like"/>
    <property type="match status" value="1"/>
</dbReference>
<dbReference type="Gene3D" id="3.30.565.10">
    <property type="entry name" value="Histidine kinase-like ATPase, C-terminal domain"/>
    <property type="match status" value="1"/>
</dbReference>
<gene>
    <name evidence="14" type="ORF">KACHI17_10940</name>
</gene>
<organism evidence="14">
    <name type="scientific">Sediminibacterium sp. KACHI17</name>
    <dbReference type="NCBI Taxonomy" id="1751071"/>
    <lineage>
        <taxon>Bacteria</taxon>
        <taxon>Pseudomonadati</taxon>
        <taxon>Bacteroidota</taxon>
        <taxon>Chitinophagia</taxon>
        <taxon>Chitinophagales</taxon>
        <taxon>Chitinophagaceae</taxon>
        <taxon>Sediminibacterium</taxon>
    </lineage>
</organism>
<keyword evidence="4" id="KW-0597">Phosphoprotein</keyword>
<comment type="catalytic activity">
    <reaction evidence="1">
        <text>ATP + protein L-histidine = ADP + protein N-phospho-L-histidine.</text>
        <dbReference type="EC" id="2.7.13.3"/>
    </reaction>
</comment>
<dbReference type="Gene3D" id="6.10.340.10">
    <property type="match status" value="1"/>
</dbReference>
<evidence type="ECO:0000259" key="12">
    <source>
        <dbReference type="PROSITE" id="PS50109"/>
    </source>
</evidence>
<feature type="transmembrane region" description="Helical" evidence="11">
    <location>
        <begin position="6"/>
        <end position="29"/>
    </location>
</feature>
<dbReference type="InterPro" id="IPR003661">
    <property type="entry name" value="HisK_dim/P_dom"/>
</dbReference>
<evidence type="ECO:0000256" key="5">
    <source>
        <dbReference type="ARBA" id="ARBA00022679"/>
    </source>
</evidence>
<dbReference type="EC" id="2.7.13.3" evidence="3"/>
<evidence type="ECO:0000256" key="4">
    <source>
        <dbReference type="ARBA" id="ARBA00022553"/>
    </source>
</evidence>
<evidence type="ECO:0000256" key="2">
    <source>
        <dbReference type="ARBA" id="ARBA00004141"/>
    </source>
</evidence>
<dbReference type="SMART" id="SM00387">
    <property type="entry name" value="HATPase_c"/>
    <property type="match status" value="1"/>
</dbReference>
<evidence type="ECO:0000256" key="3">
    <source>
        <dbReference type="ARBA" id="ARBA00012438"/>
    </source>
</evidence>
<evidence type="ECO:0000256" key="7">
    <source>
        <dbReference type="ARBA" id="ARBA00022777"/>
    </source>
</evidence>
<evidence type="ECO:0000313" key="14">
    <source>
        <dbReference type="EMBL" id="BFG70213.1"/>
    </source>
</evidence>
<proteinExistence type="predicted"/>
<dbReference type="InterPro" id="IPR036890">
    <property type="entry name" value="HATPase_C_sf"/>
</dbReference>
<feature type="transmembrane region" description="Helical" evidence="11">
    <location>
        <begin position="156"/>
        <end position="176"/>
    </location>
</feature>
<dbReference type="Pfam" id="PF00672">
    <property type="entry name" value="HAMP"/>
    <property type="match status" value="1"/>
</dbReference>
<dbReference type="CDD" id="cd00082">
    <property type="entry name" value="HisKA"/>
    <property type="match status" value="1"/>
</dbReference>
<dbReference type="PANTHER" id="PTHR45436:SF15">
    <property type="entry name" value="SENSOR HISTIDINE KINASE CUSS"/>
    <property type="match status" value="1"/>
</dbReference>
<accession>A0AAT9GHV3</accession>
<evidence type="ECO:0000256" key="1">
    <source>
        <dbReference type="ARBA" id="ARBA00000085"/>
    </source>
</evidence>
<dbReference type="InterPro" id="IPR003594">
    <property type="entry name" value="HATPase_dom"/>
</dbReference>
<keyword evidence="8 11" id="KW-1133">Transmembrane helix</keyword>
<dbReference type="SUPFAM" id="SSF55874">
    <property type="entry name" value="ATPase domain of HSP90 chaperone/DNA topoisomerase II/histidine kinase"/>
    <property type="match status" value="1"/>
</dbReference>
<sequence length="454" mass="51734">MNIRNKITTLFTLLTGVIILMLSVFIYHFSKRSIDREFFHRLTVRGGIAAQAHYEEGILGPVVYNEIRQKHLQRLPDEKEYFFDKIPDSLFLSSHHITLPPNFEEQLNAGKTVQFIQGLTYYSVIPYKYSGKRYIVMMSARNDYGEEGLRDMRQNLILGIILAVIIVFVVGMLFSAEIVNPISNIIQRVKRISVTNLDMRLPEQPIKGEISDLTQTFNDMLDRLETSFETQRNFVNKLSHELRTPLTAILGEAELALSKERDPGEYRAALAVIAREADQLHHLTTSLLELAQAGNSVKEEFMGSIRLDELILSVKKIIDFTDPGNHIQINFESLPEDTEYITIFGNQNLLKLALTNVVQNACKYSNNDKVTISLHATDSQCIVVVEDRGIGIPEKELRYIFDPFFRASNTSAYKGYGVGLPLAQKIIRIHRGEIRFTSMEGAGTRVEMRFPIRS</sequence>
<dbReference type="InterPro" id="IPR004358">
    <property type="entry name" value="Sig_transdc_His_kin-like_C"/>
</dbReference>
<evidence type="ECO:0000256" key="6">
    <source>
        <dbReference type="ARBA" id="ARBA00022692"/>
    </source>
</evidence>